<dbReference type="AlphaFoldDB" id="A0A7J6T120"/>
<feature type="non-terminal residue" evidence="1">
    <location>
        <position position="58"/>
    </location>
</feature>
<accession>A0A7J6T120</accession>
<sequence>MNYGNHHWAAPTFAASSLLCSTEVGPCLSGGYAADQQSSQAPSWASDARMGFRMRFSL</sequence>
<comment type="caution">
    <text evidence="1">The sequence shown here is derived from an EMBL/GenBank/DDBJ whole genome shotgun (WGS) entry which is preliminary data.</text>
</comment>
<dbReference type="Proteomes" id="UP000574390">
    <property type="component" value="Unassembled WGS sequence"/>
</dbReference>
<proteinExistence type="predicted"/>
<evidence type="ECO:0000313" key="2">
    <source>
        <dbReference type="Proteomes" id="UP000574390"/>
    </source>
</evidence>
<protein>
    <submittedName>
        <fullName evidence="1">Uncharacterized protein</fullName>
    </submittedName>
</protein>
<gene>
    <name evidence="1" type="ORF">FOZ62_020306</name>
</gene>
<organism evidence="1 2">
    <name type="scientific">Perkinsus olseni</name>
    <name type="common">Perkinsus atlanticus</name>
    <dbReference type="NCBI Taxonomy" id="32597"/>
    <lineage>
        <taxon>Eukaryota</taxon>
        <taxon>Sar</taxon>
        <taxon>Alveolata</taxon>
        <taxon>Perkinsozoa</taxon>
        <taxon>Perkinsea</taxon>
        <taxon>Perkinsida</taxon>
        <taxon>Perkinsidae</taxon>
        <taxon>Perkinsus</taxon>
    </lineage>
</organism>
<dbReference type="EMBL" id="JABANM010010834">
    <property type="protein sequence ID" value="KAF4738701.1"/>
    <property type="molecule type" value="Genomic_DNA"/>
</dbReference>
<evidence type="ECO:0000313" key="1">
    <source>
        <dbReference type="EMBL" id="KAF4738701.1"/>
    </source>
</evidence>
<name>A0A7J6T120_PEROL</name>
<reference evidence="1 2" key="1">
    <citation type="submission" date="2020-04" db="EMBL/GenBank/DDBJ databases">
        <title>Perkinsus olseni comparative genomics.</title>
        <authorList>
            <person name="Bogema D.R."/>
        </authorList>
    </citation>
    <scope>NUCLEOTIDE SEQUENCE [LARGE SCALE GENOMIC DNA]</scope>
    <source>
        <strain evidence="1">ATCC PRA-205</strain>
    </source>
</reference>